<accession>A0ABR3XBS0</accession>
<name>A0ABR3XBS0_9EURO</name>
<keyword evidence="6" id="KW-0508">mRNA splicing</keyword>
<sequence length="312" mass="33750">MAQTINVLLSSFPGLSLPPTLSISLPSTSTVSDLTEKIASYLPASLSTRSLILTTTGNKQLSPSSESLRSLLTSHDDPSKVSNLLPLRLTVPLCGGKGGFGSQLRAAGGRMSSKRKRNQGDNNGSNRNLDGRRLRTVNEAKALAEYLAVKPEMEKKEKEERRRRWQAIVEAAEKREEELKNGGGKAKIDGQWMEDKDEMGEKAREAVLQAMKDGMWKDNLRDALMGGSSTSASEGSGSGSPAGSSEESEDEDMEEPAEDAAGPSEPQQKPVARKFFGFDDEDDEFMSDSDEDSGKEEEEAEEESASKGKGRA</sequence>
<dbReference type="InterPro" id="IPR053822">
    <property type="entry name" value="SDE2-like_dom"/>
</dbReference>
<keyword evidence="7" id="KW-0539">Nucleus</keyword>
<evidence type="ECO:0000256" key="1">
    <source>
        <dbReference type="ARBA" id="ARBA00004123"/>
    </source>
</evidence>
<evidence type="ECO:0000256" key="9">
    <source>
        <dbReference type="SAM" id="MobiDB-lite"/>
    </source>
</evidence>
<evidence type="ECO:0008006" key="14">
    <source>
        <dbReference type="Google" id="ProtNLM"/>
    </source>
</evidence>
<feature type="compositionally biased region" description="Acidic residues" evidence="9">
    <location>
        <begin position="278"/>
        <end position="303"/>
    </location>
</feature>
<dbReference type="InterPro" id="IPR024974">
    <property type="entry name" value="Sde2_N"/>
</dbReference>
<keyword evidence="4" id="KW-0963">Cytoplasm</keyword>
<keyword evidence="5" id="KW-0507">mRNA processing</keyword>
<dbReference type="Pfam" id="PF13019">
    <property type="entry name" value="Sde2_N_Ubi_yeast"/>
    <property type="match status" value="1"/>
</dbReference>
<keyword evidence="8" id="KW-0131">Cell cycle</keyword>
<gene>
    <name evidence="12" type="ORF">Plec18167_006458</name>
</gene>
<evidence type="ECO:0000313" key="12">
    <source>
        <dbReference type="EMBL" id="KAL1873407.1"/>
    </source>
</evidence>
<feature type="region of interest" description="Disordered" evidence="9">
    <location>
        <begin position="175"/>
        <end position="201"/>
    </location>
</feature>
<evidence type="ECO:0000256" key="5">
    <source>
        <dbReference type="ARBA" id="ARBA00022664"/>
    </source>
</evidence>
<evidence type="ECO:0000256" key="2">
    <source>
        <dbReference type="ARBA" id="ARBA00004496"/>
    </source>
</evidence>
<feature type="compositionally biased region" description="Acidic residues" evidence="9">
    <location>
        <begin position="246"/>
        <end position="258"/>
    </location>
</feature>
<feature type="region of interest" description="Disordered" evidence="9">
    <location>
        <begin position="218"/>
        <end position="312"/>
    </location>
</feature>
<evidence type="ECO:0000256" key="8">
    <source>
        <dbReference type="ARBA" id="ARBA00023306"/>
    </source>
</evidence>
<protein>
    <recommendedName>
        <fullName evidence="14">Sde2 N-terminal ubiquitin domain-containing protein</fullName>
    </recommendedName>
</protein>
<feature type="domain" description="Sde2 ubiquitin" evidence="10">
    <location>
        <begin position="5"/>
        <end position="94"/>
    </location>
</feature>
<dbReference type="PANTHER" id="PTHR12786">
    <property type="entry name" value="SPLICING FACTOR SF3A-RELATED"/>
    <property type="match status" value="1"/>
</dbReference>
<evidence type="ECO:0000259" key="11">
    <source>
        <dbReference type="Pfam" id="PF22782"/>
    </source>
</evidence>
<dbReference type="Pfam" id="PF22782">
    <property type="entry name" value="SDE2"/>
    <property type="match status" value="1"/>
</dbReference>
<evidence type="ECO:0000313" key="13">
    <source>
        <dbReference type="Proteomes" id="UP001583193"/>
    </source>
</evidence>
<dbReference type="InterPro" id="IPR051421">
    <property type="entry name" value="RNA_Proc_DNA_Dmg_Regulator"/>
</dbReference>
<reference evidence="12 13" key="1">
    <citation type="journal article" date="2024" name="IMA Fungus">
        <title>IMA Genome - F19 : A genome assembly and annotation guide to empower mycologists, including annotated draft genome sequences of Ceratocystis pirilliformis, Diaporthe australafricana, Fusarium ophioides, Paecilomyces lecythidis, and Sporothrix stenoceras.</title>
        <authorList>
            <person name="Aylward J."/>
            <person name="Wilson A.M."/>
            <person name="Visagie C.M."/>
            <person name="Spraker J."/>
            <person name="Barnes I."/>
            <person name="Buitendag C."/>
            <person name="Ceriani C."/>
            <person name="Del Mar Angel L."/>
            <person name="du Plessis D."/>
            <person name="Fuchs T."/>
            <person name="Gasser K."/>
            <person name="Kramer D."/>
            <person name="Li W."/>
            <person name="Munsamy K."/>
            <person name="Piso A."/>
            <person name="Price J.L."/>
            <person name="Sonnekus B."/>
            <person name="Thomas C."/>
            <person name="van der Nest A."/>
            <person name="van Dijk A."/>
            <person name="van Heerden A."/>
            <person name="van Vuuren N."/>
            <person name="Yilmaz N."/>
            <person name="Duong T.A."/>
            <person name="van der Merwe N.A."/>
            <person name="Wingfield M.J."/>
            <person name="Wingfield B.D."/>
        </authorList>
    </citation>
    <scope>NUCLEOTIDE SEQUENCE [LARGE SCALE GENOMIC DNA]</scope>
    <source>
        <strain evidence="12 13">CMW 18167</strain>
    </source>
</reference>
<comment type="subcellular location">
    <subcellularLocation>
        <location evidence="2">Cytoplasm</location>
    </subcellularLocation>
    <subcellularLocation>
        <location evidence="1">Nucleus</location>
    </subcellularLocation>
</comment>
<feature type="compositionally biased region" description="Low complexity" evidence="9">
    <location>
        <begin position="226"/>
        <end position="245"/>
    </location>
</feature>
<feature type="region of interest" description="Disordered" evidence="9">
    <location>
        <begin position="104"/>
        <end position="131"/>
    </location>
</feature>
<comment type="similarity">
    <text evidence="3">Belongs to the SDE2 family.</text>
</comment>
<evidence type="ECO:0000256" key="3">
    <source>
        <dbReference type="ARBA" id="ARBA00008726"/>
    </source>
</evidence>
<organism evidence="12 13">
    <name type="scientific">Paecilomyces lecythidis</name>
    <dbReference type="NCBI Taxonomy" id="3004212"/>
    <lineage>
        <taxon>Eukaryota</taxon>
        <taxon>Fungi</taxon>
        <taxon>Dikarya</taxon>
        <taxon>Ascomycota</taxon>
        <taxon>Pezizomycotina</taxon>
        <taxon>Eurotiomycetes</taxon>
        <taxon>Eurotiomycetidae</taxon>
        <taxon>Eurotiales</taxon>
        <taxon>Thermoascaceae</taxon>
        <taxon>Paecilomyces</taxon>
    </lineage>
</organism>
<feature type="domain" description="SDE2-like" evidence="11">
    <location>
        <begin position="95"/>
        <end position="207"/>
    </location>
</feature>
<evidence type="ECO:0000256" key="4">
    <source>
        <dbReference type="ARBA" id="ARBA00022490"/>
    </source>
</evidence>
<dbReference type="PANTHER" id="PTHR12786:SF1">
    <property type="entry name" value="SPLICING REGULATOR SDE2"/>
    <property type="match status" value="1"/>
</dbReference>
<comment type="caution">
    <text evidence="12">The sequence shown here is derived from an EMBL/GenBank/DDBJ whole genome shotgun (WGS) entry which is preliminary data.</text>
</comment>
<dbReference type="EMBL" id="JAVDPF010000022">
    <property type="protein sequence ID" value="KAL1873407.1"/>
    <property type="molecule type" value="Genomic_DNA"/>
</dbReference>
<proteinExistence type="inferred from homology"/>
<evidence type="ECO:0000256" key="7">
    <source>
        <dbReference type="ARBA" id="ARBA00023242"/>
    </source>
</evidence>
<keyword evidence="13" id="KW-1185">Reference proteome</keyword>
<evidence type="ECO:0000256" key="6">
    <source>
        <dbReference type="ARBA" id="ARBA00023187"/>
    </source>
</evidence>
<evidence type="ECO:0000259" key="10">
    <source>
        <dbReference type="Pfam" id="PF13019"/>
    </source>
</evidence>
<dbReference type="Proteomes" id="UP001583193">
    <property type="component" value="Unassembled WGS sequence"/>
</dbReference>